<feature type="compositionally biased region" description="Polar residues" evidence="1">
    <location>
        <begin position="104"/>
        <end position="117"/>
    </location>
</feature>
<dbReference type="RefSeq" id="XP_020639837.2">
    <property type="nucleotide sequence ID" value="XM_020784178.2"/>
</dbReference>
<dbReference type="KEGG" id="pvt:110074194"/>
<feature type="region of interest" description="Disordered" evidence="1">
    <location>
        <begin position="182"/>
        <end position="203"/>
    </location>
</feature>
<feature type="transmembrane region" description="Helical" evidence="2">
    <location>
        <begin position="417"/>
        <end position="438"/>
    </location>
</feature>
<dbReference type="CTD" id="309145"/>
<keyword evidence="2" id="KW-0812">Transmembrane</keyword>
<evidence type="ECO:0000313" key="5">
    <source>
        <dbReference type="RefSeq" id="XP_020639837.2"/>
    </source>
</evidence>
<dbReference type="AlphaFoldDB" id="A0A6J0STY4"/>
<reference evidence="5" key="2">
    <citation type="submission" date="2025-08" db="UniProtKB">
        <authorList>
            <consortium name="RefSeq"/>
        </authorList>
    </citation>
    <scope>IDENTIFICATION</scope>
</reference>
<dbReference type="InParanoid" id="A0A6J0STY4"/>
<keyword evidence="3" id="KW-0732">Signal</keyword>
<gene>
    <name evidence="5" type="primary">C1H11orf24</name>
</gene>
<sequence length="465" mass="49597">MWATIVFFLLISLCVSENGSAILKENGVQITHVHLFSSLKHCEQACKGPIASGSRYCWSVLYQNRCVLLRCPQLNVCQNASTQDIKELMGEYMIRKRRDHDTSNQENDTASTEKPNTELMNKTNTEVPLSSKAQAKTIAGNIAVNTITATTTIAQKTATTISQVRAGTIAITNNSNKSITTASKEPAVSTPNRTSVSSIPPYTTSSLSNSTYVSVKTTTSPGRAQGSNLTSGITGKITTTEALRRTTVASLSTITKHSALSTSLKLFLPSATSVPITSVTTGRSSKPVSFSTTAMTHSPSTSAAVNMTLTATGSAITTASPTPTSPAEYIPVVTVKDKGTSNKATPTVLSKSVESPTTTAFTPSTSQLAMTTTHGNPLGAFSTKSPTASSKAITVKQDKRQPDVGVVSNFRQVDVSLLFAVLLFGVLFFITIVVLFAIQAYESYRKKDYTQVDYLINGMYADSEM</sequence>
<evidence type="ECO:0000256" key="1">
    <source>
        <dbReference type="SAM" id="MobiDB-lite"/>
    </source>
</evidence>
<reference evidence="4" key="1">
    <citation type="submission" date="2025-05" db="UniProtKB">
        <authorList>
            <consortium name="RefSeq"/>
        </authorList>
    </citation>
    <scope>NUCLEOTIDE SEQUENCE [LARGE SCALE GENOMIC DNA]</scope>
</reference>
<evidence type="ECO:0000256" key="2">
    <source>
        <dbReference type="SAM" id="Phobius"/>
    </source>
</evidence>
<feature type="signal peptide" evidence="3">
    <location>
        <begin position="1"/>
        <end position="16"/>
    </location>
</feature>
<feature type="chain" id="PRO_5045075657" evidence="3">
    <location>
        <begin position="17"/>
        <end position="465"/>
    </location>
</feature>
<keyword evidence="4" id="KW-1185">Reference proteome</keyword>
<name>A0A6J0STY4_9SAUR</name>
<evidence type="ECO:0000256" key="3">
    <source>
        <dbReference type="SAM" id="SignalP"/>
    </source>
</evidence>
<evidence type="ECO:0000313" key="4">
    <source>
        <dbReference type="Proteomes" id="UP001652642"/>
    </source>
</evidence>
<organism evidence="4 5">
    <name type="scientific">Pogona vitticeps</name>
    <name type="common">central bearded dragon</name>
    <dbReference type="NCBI Taxonomy" id="103695"/>
    <lineage>
        <taxon>Eukaryota</taxon>
        <taxon>Metazoa</taxon>
        <taxon>Chordata</taxon>
        <taxon>Craniata</taxon>
        <taxon>Vertebrata</taxon>
        <taxon>Euteleostomi</taxon>
        <taxon>Lepidosauria</taxon>
        <taxon>Squamata</taxon>
        <taxon>Bifurcata</taxon>
        <taxon>Unidentata</taxon>
        <taxon>Episquamata</taxon>
        <taxon>Toxicofera</taxon>
        <taxon>Iguania</taxon>
        <taxon>Acrodonta</taxon>
        <taxon>Agamidae</taxon>
        <taxon>Amphibolurinae</taxon>
        <taxon>Pogona</taxon>
    </lineage>
</organism>
<feature type="region of interest" description="Disordered" evidence="1">
    <location>
        <begin position="96"/>
        <end position="117"/>
    </location>
</feature>
<dbReference type="OrthoDB" id="10071013at2759"/>
<protein>
    <submittedName>
        <fullName evidence="5">Uncharacterized protein C11orf24 homolog</fullName>
    </submittedName>
</protein>
<keyword evidence="2" id="KW-0472">Membrane</keyword>
<dbReference type="GeneID" id="110074194"/>
<dbReference type="Pfam" id="PF17823">
    <property type="entry name" value="DUF5585"/>
    <property type="match status" value="1"/>
</dbReference>
<dbReference type="InterPro" id="IPR041056">
    <property type="entry name" value="DUF5585"/>
</dbReference>
<dbReference type="Proteomes" id="UP001652642">
    <property type="component" value="Chromosome 1"/>
</dbReference>
<accession>A0A6J0STY4</accession>
<proteinExistence type="predicted"/>
<keyword evidence="2" id="KW-1133">Transmembrane helix</keyword>